<dbReference type="GO" id="GO:0005886">
    <property type="term" value="C:plasma membrane"/>
    <property type="evidence" value="ECO:0007669"/>
    <property type="project" value="UniProtKB-SubCell"/>
</dbReference>
<comment type="subcellular location">
    <subcellularLocation>
        <location evidence="1">Cell membrane</location>
        <topology evidence="1">Multi-pass membrane protein</topology>
    </subcellularLocation>
</comment>
<feature type="transmembrane region" description="Helical" evidence="9">
    <location>
        <begin position="219"/>
        <end position="246"/>
    </location>
</feature>
<keyword evidence="7 9" id="KW-1133">Transmembrane helix</keyword>
<dbReference type="InterPro" id="IPR051120">
    <property type="entry name" value="ABC_AA/LPS_Transport"/>
</dbReference>
<dbReference type="Proteomes" id="UP000377595">
    <property type="component" value="Unassembled WGS sequence"/>
</dbReference>
<dbReference type="SMART" id="SM00382">
    <property type="entry name" value="AAA"/>
    <property type="match status" value="1"/>
</dbReference>
<evidence type="ECO:0000256" key="5">
    <source>
        <dbReference type="ARBA" id="ARBA00022741"/>
    </source>
</evidence>
<proteinExistence type="predicted"/>
<evidence type="ECO:0000256" key="9">
    <source>
        <dbReference type="SAM" id="Phobius"/>
    </source>
</evidence>
<dbReference type="InterPro" id="IPR003593">
    <property type="entry name" value="AAA+_ATPase"/>
</dbReference>
<dbReference type="InterPro" id="IPR003439">
    <property type="entry name" value="ABC_transporter-like_ATP-bd"/>
</dbReference>
<dbReference type="InterPro" id="IPR027417">
    <property type="entry name" value="P-loop_NTPase"/>
</dbReference>
<keyword evidence="3" id="KW-1003">Cell membrane</keyword>
<feature type="domain" description="ABC transporter" evidence="10">
    <location>
        <begin position="318"/>
        <end position="565"/>
    </location>
</feature>
<dbReference type="OrthoDB" id="4350300at2"/>
<dbReference type="PROSITE" id="PS50893">
    <property type="entry name" value="ABC_TRANSPORTER_2"/>
    <property type="match status" value="1"/>
</dbReference>
<evidence type="ECO:0000256" key="8">
    <source>
        <dbReference type="ARBA" id="ARBA00023136"/>
    </source>
</evidence>
<dbReference type="EMBL" id="BLAF01000016">
    <property type="protein sequence ID" value="GES20444.1"/>
    <property type="molecule type" value="Genomic_DNA"/>
</dbReference>
<evidence type="ECO:0000259" key="10">
    <source>
        <dbReference type="PROSITE" id="PS50893"/>
    </source>
</evidence>
<keyword evidence="6" id="KW-0067">ATP-binding</keyword>
<keyword evidence="4 9" id="KW-0812">Transmembrane</keyword>
<feature type="transmembrane region" description="Helical" evidence="9">
    <location>
        <begin position="6"/>
        <end position="27"/>
    </location>
</feature>
<feature type="transmembrane region" description="Helical" evidence="9">
    <location>
        <begin position="135"/>
        <end position="154"/>
    </location>
</feature>
<dbReference type="GO" id="GO:0015658">
    <property type="term" value="F:branched-chain amino acid transmembrane transporter activity"/>
    <property type="evidence" value="ECO:0007669"/>
    <property type="project" value="InterPro"/>
</dbReference>
<evidence type="ECO:0000256" key="2">
    <source>
        <dbReference type="ARBA" id="ARBA00022448"/>
    </source>
</evidence>
<dbReference type="Gene3D" id="3.40.50.300">
    <property type="entry name" value="P-loop containing nucleotide triphosphate hydrolases"/>
    <property type="match status" value="1"/>
</dbReference>
<dbReference type="Pfam" id="PF00005">
    <property type="entry name" value="ABC_tran"/>
    <property type="match status" value="1"/>
</dbReference>
<keyword evidence="11" id="KW-0378">Hydrolase</keyword>
<dbReference type="SUPFAM" id="SSF52540">
    <property type="entry name" value="P-loop containing nucleoside triphosphate hydrolases"/>
    <property type="match status" value="1"/>
</dbReference>
<dbReference type="PANTHER" id="PTHR45772:SF9">
    <property type="entry name" value="CONSERVED COMPONENT OF ABC TRANSPORTER FOR NATURAL AMINO ACIDS"/>
    <property type="match status" value="1"/>
</dbReference>
<evidence type="ECO:0000256" key="4">
    <source>
        <dbReference type="ARBA" id="ARBA00022692"/>
    </source>
</evidence>
<keyword evidence="12" id="KW-1185">Reference proteome</keyword>
<dbReference type="InterPro" id="IPR001851">
    <property type="entry name" value="ABC_transp_permease"/>
</dbReference>
<protein>
    <submittedName>
        <fullName evidence="11">Metal-dependent hydrolase</fullName>
    </submittedName>
</protein>
<feature type="transmembrane region" description="Helical" evidence="9">
    <location>
        <begin position="186"/>
        <end position="204"/>
    </location>
</feature>
<keyword evidence="8 9" id="KW-0472">Membrane</keyword>
<evidence type="ECO:0000256" key="6">
    <source>
        <dbReference type="ARBA" id="ARBA00022840"/>
    </source>
</evidence>
<feature type="transmembrane region" description="Helical" evidence="9">
    <location>
        <begin position="34"/>
        <end position="51"/>
    </location>
</feature>
<dbReference type="GO" id="GO:0016887">
    <property type="term" value="F:ATP hydrolysis activity"/>
    <property type="evidence" value="ECO:0007669"/>
    <property type="project" value="InterPro"/>
</dbReference>
<dbReference type="Pfam" id="PF02653">
    <property type="entry name" value="BPD_transp_2"/>
    <property type="match status" value="1"/>
</dbReference>
<sequence>MNSQIQIDVVNACLLAGVLALSINLLLGYTRHISVAHAAFAGVGSYAATWISIHQGLPFLTCVAIGTGLALVSGLLVGLPSLGLADEFLILLTLCTGALFTGVVTSAPDLGGAYGLLGIEQVTVAGSTLLRPSDWLPYLILAFGCVLAVCWYLTRSPYGRRLRAVGDEPTAASALGMPVQLLRLQVFALAAGLAGFAGAISAYYNQVTSPAMWSFNQTLLIIIMVIVGGSGTLAGPCLGAVVITVLPRALQFAGMPPDRAGIYSQIIFAVLLIGMILVRPGGLIGRRPGSRIVSNVFAAAGTGSGLSRSAPRARALEVRAEGLTKHFGGVAALDGVTIVLPRQQISALVGPNGAGKTTLFNALTGFLPVEGGRVFIGDTDVTMKSPAYRARLGLVRSFQDVRSFATMSPLDSVTVAVPARRGSDLTSGLLRPRATRRGERSSREAARYWLEYVGVDADDLRPTGDLSFAEQKLVALARTLASGAEVLLLDEPLSGVDGRWVETIMDLLERLREDGHTICIVEHSLHVVSRLATQVFFMEAGALTATGTVEELLGRPEFVDSYFGAAS</sequence>
<evidence type="ECO:0000256" key="1">
    <source>
        <dbReference type="ARBA" id="ARBA00004651"/>
    </source>
</evidence>
<dbReference type="CDD" id="cd06581">
    <property type="entry name" value="TM_PBP1_LivM_like"/>
    <property type="match status" value="1"/>
</dbReference>
<keyword evidence="2" id="KW-0813">Transport</keyword>
<organism evidence="11 12">
    <name type="scientific">Acrocarpospora pleiomorpha</name>
    <dbReference type="NCBI Taxonomy" id="90975"/>
    <lineage>
        <taxon>Bacteria</taxon>
        <taxon>Bacillati</taxon>
        <taxon>Actinomycetota</taxon>
        <taxon>Actinomycetes</taxon>
        <taxon>Streptosporangiales</taxon>
        <taxon>Streptosporangiaceae</taxon>
        <taxon>Acrocarpospora</taxon>
    </lineage>
</organism>
<evidence type="ECO:0000256" key="7">
    <source>
        <dbReference type="ARBA" id="ARBA00022989"/>
    </source>
</evidence>
<gene>
    <name evidence="11" type="ORF">Aple_033400</name>
</gene>
<accession>A0A5M3XGP1</accession>
<dbReference type="AlphaFoldDB" id="A0A5M3XGP1"/>
<evidence type="ECO:0000313" key="12">
    <source>
        <dbReference type="Proteomes" id="UP000377595"/>
    </source>
</evidence>
<keyword evidence="5" id="KW-0547">Nucleotide-binding</keyword>
<evidence type="ECO:0000256" key="3">
    <source>
        <dbReference type="ARBA" id="ARBA00022475"/>
    </source>
</evidence>
<dbReference type="PANTHER" id="PTHR45772">
    <property type="entry name" value="CONSERVED COMPONENT OF ABC TRANSPORTER FOR NATURAL AMINO ACIDS-RELATED"/>
    <property type="match status" value="1"/>
</dbReference>
<dbReference type="GO" id="GO:0005524">
    <property type="term" value="F:ATP binding"/>
    <property type="evidence" value="ECO:0007669"/>
    <property type="project" value="UniProtKB-KW"/>
</dbReference>
<evidence type="ECO:0000313" key="11">
    <source>
        <dbReference type="EMBL" id="GES20444.1"/>
    </source>
</evidence>
<feature type="transmembrane region" description="Helical" evidence="9">
    <location>
        <begin position="57"/>
        <end position="76"/>
    </location>
</feature>
<feature type="transmembrane region" description="Helical" evidence="9">
    <location>
        <begin position="88"/>
        <end position="107"/>
    </location>
</feature>
<comment type="caution">
    <text evidence="11">The sequence shown here is derived from an EMBL/GenBank/DDBJ whole genome shotgun (WGS) entry which is preliminary data.</text>
</comment>
<dbReference type="RefSeq" id="WP_155345475.1">
    <property type="nucleotide sequence ID" value="NZ_BAAAHM010000021.1"/>
</dbReference>
<feature type="transmembrane region" description="Helical" evidence="9">
    <location>
        <begin position="266"/>
        <end position="285"/>
    </location>
</feature>
<dbReference type="InterPro" id="IPR043428">
    <property type="entry name" value="LivM-like"/>
</dbReference>
<name>A0A5M3XGP1_9ACTN</name>
<reference evidence="11 12" key="1">
    <citation type="submission" date="2019-10" db="EMBL/GenBank/DDBJ databases">
        <title>Whole genome shotgun sequence of Acrocarpospora pleiomorpha NBRC 16267.</title>
        <authorList>
            <person name="Ichikawa N."/>
            <person name="Kimura A."/>
            <person name="Kitahashi Y."/>
            <person name="Komaki H."/>
            <person name="Oguchi A."/>
        </authorList>
    </citation>
    <scope>NUCLEOTIDE SEQUENCE [LARGE SCALE GENOMIC DNA]</scope>
    <source>
        <strain evidence="11 12">NBRC 16267</strain>
    </source>
</reference>